<dbReference type="Gene3D" id="3.40.50.740">
    <property type="match status" value="1"/>
</dbReference>
<keyword evidence="5" id="KW-0560">Oxidoreductase</keyword>
<dbReference type="PROSITE" id="PS51669">
    <property type="entry name" value="4FE4S_MOW_BIS_MGD"/>
    <property type="match status" value="1"/>
</dbReference>
<reference evidence="9 10" key="1">
    <citation type="submission" date="2016-10" db="EMBL/GenBank/DDBJ databases">
        <authorList>
            <person name="de Groot N.N."/>
        </authorList>
    </citation>
    <scope>NUCLEOTIDE SEQUENCE [LARGE SCALE GENOMIC DNA]</scope>
    <source>
        <strain evidence="9 10">DSM 7343</strain>
    </source>
</reference>
<keyword evidence="10" id="KW-1185">Reference proteome</keyword>
<protein>
    <submittedName>
        <fullName evidence="9">Tetrathionate reductase subunit A</fullName>
    </submittedName>
</protein>
<evidence type="ECO:0000256" key="1">
    <source>
        <dbReference type="ARBA" id="ARBA00022485"/>
    </source>
</evidence>
<evidence type="ECO:0000313" key="9">
    <source>
        <dbReference type="EMBL" id="SEA39433.1"/>
    </source>
</evidence>
<dbReference type="Proteomes" id="UP000199409">
    <property type="component" value="Unassembled WGS sequence"/>
</dbReference>
<dbReference type="EMBL" id="FNQN01000005">
    <property type="protein sequence ID" value="SEA39433.1"/>
    <property type="molecule type" value="Genomic_DNA"/>
</dbReference>
<dbReference type="RefSeq" id="WP_217637479.1">
    <property type="nucleotide sequence ID" value="NZ_FNQN01000005.1"/>
</dbReference>
<dbReference type="SMART" id="SM00926">
    <property type="entry name" value="Molybdop_Fe4S4"/>
    <property type="match status" value="1"/>
</dbReference>
<dbReference type="GO" id="GO:0051539">
    <property type="term" value="F:4 iron, 4 sulfur cluster binding"/>
    <property type="evidence" value="ECO:0007669"/>
    <property type="project" value="UniProtKB-KW"/>
</dbReference>
<organism evidence="9 10">
    <name type="scientific">Desulfuromusa kysingii</name>
    <dbReference type="NCBI Taxonomy" id="37625"/>
    <lineage>
        <taxon>Bacteria</taxon>
        <taxon>Pseudomonadati</taxon>
        <taxon>Thermodesulfobacteriota</taxon>
        <taxon>Desulfuromonadia</taxon>
        <taxon>Desulfuromonadales</taxon>
        <taxon>Geopsychrobacteraceae</taxon>
        <taxon>Desulfuromusa</taxon>
    </lineage>
</organism>
<evidence type="ECO:0000256" key="7">
    <source>
        <dbReference type="ARBA" id="ARBA00023014"/>
    </source>
</evidence>
<dbReference type="STRING" id="37625.SAMN05660420_01982"/>
<keyword evidence="4" id="KW-0732">Signal</keyword>
<dbReference type="InterPro" id="IPR006311">
    <property type="entry name" value="TAT_signal"/>
</dbReference>
<keyword evidence="3" id="KW-0479">Metal-binding</keyword>
<dbReference type="SUPFAM" id="SSF53706">
    <property type="entry name" value="Formate dehydrogenase/DMSO reductase, domains 1-3"/>
    <property type="match status" value="1"/>
</dbReference>
<dbReference type="GO" id="GO:0046872">
    <property type="term" value="F:metal ion binding"/>
    <property type="evidence" value="ECO:0007669"/>
    <property type="project" value="UniProtKB-KW"/>
</dbReference>
<evidence type="ECO:0000256" key="4">
    <source>
        <dbReference type="ARBA" id="ARBA00022729"/>
    </source>
</evidence>
<evidence type="ECO:0000256" key="2">
    <source>
        <dbReference type="ARBA" id="ARBA00022505"/>
    </source>
</evidence>
<proteinExistence type="predicted"/>
<keyword evidence="6" id="KW-0408">Iron</keyword>
<evidence type="ECO:0000256" key="3">
    <source>
        <dbReference type="ARBA" id="ARBA00022723"/>
    </source>
</evidence>
<evidence type="ECO:0000256" key="5">
    <source>
        <dbReference type="ARBA" id="ARBA00023002"/>
    </source>
</evidence>
<evidence type="ECO:0000256" key="6">
    <source>
        <dbReference type="ARBA" id="ARBA00023004"/>
    </source>
</evidence>
<dbReference type="Gene3D" id="2.20.25.90">
    <property type="entry name" value="ADC-like domains"/>
    <property type="match status" value="1"/>
</dbReference>
<gene>
    <name evidence="9" type="ORF">SAMN05660420_01982</name>
</gene>
<dbReference type="InterPro" id="IPR006963">
    <property type="entry name" value="Mopterin_OxRdtase_4Fe-4S_dom"/>
</dbReference>
<dbReference type="PROSITE" id="PS51318">
    <property type="entry name" value="TAT"/>
    <property type="match status" value="1"/>
</dbReference>
<accession>A0A1H4AU48</accession>
<keyword evidence="2" id="KW-0500">Molybdenum</keyword>
<keyword evidence="7" id="KW-0411">Iron-sulfur</keyword>
<dbReference type="InterPro" id="IPR050612">
    <property type="entry name" value="Prok_Mopterin_Oxidored"/>
</dbReference>
<name>A0A1H4AU48_9BACT</name>
<keyword evidence="1" id="KW-0004">4Fe-4S</keyword>
<feature type="domain" description="4Fe-4S Mo/W bis-MGD-type" evidence="8">
    <location>
        <begin position="63"/>
        <end position="150"/>
    </location>
</feature>
<dbReference type="PANTHER" id="PTHR43742">
    <property type="entry name" value="TRIMETHYLAMINE-N-OXIDE REDUCTASE"/>
    <property type="match status" value="1"/>
</dbReference>
<sequence>MKLGRRDFLKASALISASTLTGLGFKDLLYAQTVPTFTPMKNGGQELEAIIDPLTGKVTINPDIFMRNSCCVGCYSSCGNQVKISRKTGQILSVSGNPYNPQNTQPHLPMDTPLADSYLASSQYKGLGLKHRATLCARGQGTLESHYDPYRILVPLKRAGNRGSGKWQPISWDTAVQETVEGGALFSTIGESRQIEGLRQVRDTETLLDKNQPEMGSKANQLAFIGGRGDGRTPFAFRFTGAYGTVNTYTHGSS</sequence>
<dbReference type="GO" id="GO:0016491">
    <property type="term" value="F:oxidoreductase activity"/>
    <property type="evidence" value="ECO:0007669"/>
    <property type="project" value="UniProtKB-KW"/>
</dbReference>
<evidence type="ECO:0000259" key="8">
    <source>
        <dbReference type="PROSITE" id="PS51669"/>
    </source>
</evidence>
<dbReference type="PANTHER" id="PTHR43742:SF9">
    <property type="entry name" value="TETRATHIONATE REDUCTASE SUBUNIT A"/>
    <property type="match status" value="1"/>
</dbReference>
<dbReference type="AlphaFoldDB" id="A0A1H4AU48"/>
<evidence type="ECO:0000313" key="10">
    <source>
        <dbReference type="Proteomes" id="UP000199409"/>
    </source>
</evidence>